<evidence type="ECO:0000256" key="3">
    <source>
        <dbReference type="ARBA" id="ARBA00022692"/>
    </source>
</evidence>
<feature type="transmembrane region" description="Helical" evidence="6">
    <location>
        <begin position="314"/>
        <end position="341"/>
    </location>
</feature>
<dbReference type="Pfam" id="PF12704">
    <property type="entry name" value="MacB_PCD"/>
    <property type="match status" value="1"/>
</dbReference>
<dbReference type="GO" id="GO:0022857">
    <property type="term" value="F:transmembrane transporter activity"/>
    <property type="evidence" value="ECO:0007669"/>
    <property type="project" value="TreeGrafter"/>
</dbReference>
<keyword evidence="2" id="KW-1003">Cell membrane</keyword>
<feature type="transmembrane region" description="Helical" evidence="6">
    <location>
        <begin position="361"/>
        <end position="380"/>
    </location>
</feature>
<dbReference type="InterPro" id="IPR050250">
    <property type="entry name" value="Macrolide_Exporter_MacB"/>
</dbReference>
<dbReference type="Pfam" id="PF02687">
    <property type="entry name" value="FtsX"/>
    <property type="match status" value="1"/>
</dbReference>
<feature type="transmembrane region" description="Helical" evidence="6">
    <location>
        <begin position="400"/>
        <end position="421"/>
    </location>
</feature>
<dbReference type="EMBL" id="SHKN01000001">
    <property type="protein sequence ID" value="RZT96244.1"/>
    <property type="molecule type" value="Genomic_DNA"/>
</dbReference>
<evidence type="ECO:0000256" key="1">
    <source>
        <dbReference type="ARBA" id="ARBA00004651"/>
    </source>
</evidence>
<evidence type="ECO:0000256" key="5">
    <source>
        <dbReference type="ARBA" id="ARBA00023136"/>
    </source>
</evidence>
<feature type="domain" description="ABC3 transporter permease C-terminal" evidence="7">
    <location>
        <begin position="690"/>
        <end position="803"/>
    </location>
</feature>
<dbReference type="InterPro" id="IPR025857">
    <property type="entry name" value="MacB_PCD"/>
</dbReference>
<evidence type="ECO:0000256" key="6">
    <source>
        <dbReference type="SAM" id="Phobius"/>
    </source>
</evidence>
<comment type="subcellular location">
    <subcellularLocation>
        <location evidence="1">Cell membrane</location>
        <topology evidence="1">Multi-pass membrane protein</topology>
    </subcellularLocation>
</comment>
<keyword evidence="10" id="KW-1185">Reference proteome</keyword>
<feature type="transmembrane region" description="Helical" evidence="6">
    <location>
        <begin position="12"/>
        <end position="34"/>
    </location>
</feature>
<dbReference type="GO" id="GO:0005886">
    <property type="term" value="C:plasma membrane"/>
    <property type="evidence" value="ECO:0007669"/>
    <property type="project" value="UniProtKB-SubCell"/>
</dbReference>
<gene>
    <name evidence="9" type="ORF">EV201_0880</name>
</gene>
<keyword evidence="3 6" id="KW-0812">Transmembrane</keyword>
<dbReference type="RefSeq" id="WP_130306143.1">
    <property type="nucleotide sequence ID" value="NZ_SHKN01000001.1"/>
</dbReference>
<keyword evidence="5 6" id="KW-0472">Membrane</keyword>
<feature type="transmembrane region" description="Helical" evidence="6">
    <location>
        <begin position="272"/>
        <end position="293"/>
    </location>
</feature>
<evidence type="ECO:0000256" key="4">
    <source>
        <dbReference type="ARBA" id="ARBA00022989"/>
    </source>
</evidence>
<feature type="transmembrane region" description="Helical" evidence="6">
    <location>
        <begin position="739"/>
        <end position="758"/>
    </location>
</feature>
<feature type="transmembrane region" description="Helical" evidence="6">
    <location>
        <begin position="773"/>
        <end position="793"/>
    </location>
</feature>
<organism evidence="9 10">
    <name type="scientific">Ancylomarina subtilis</name>
    <dbReference type="NCBI Taxonomy" id="1639035"/>
    <lineage>
        <taxon>Bacteria</taxon>
        <taxon>Pseudomonadati</taxon>
        <taxon>Bacteroidota</taxon>
        <taxon>Bacteroidia</taxon>
        <taxon>Marinilabiliales</taxon>
        <taxon>Marinifilaceae</taxon>
        <taxon>Ancylomarina</taxon>
    </lineage>
</organism>
<protein>
    <submittedName>
        <fullName evidence="9">Putative ABC transport system permease protein</fullName>
    </submittedName>
</protein>
<evidence type="ECO:0000259" key="8">
    <source>
        <dbReference type="Pfam" id="PF12704"/>
    </source>
</evidence>
<name>A0A4Q7VJH2_9BACT</name>
<dbReference type="InterPro" id="IPR003838">
    <property type="entry name" value="ABC3_permease_C"/>
</dbReference>
<evidence type="ECO:0000313" key="9">
    <source>
        <dbReference type="EMBL" id="RZT96244.1"/>
    </source>
</evidence>
<accession>A0A4Q7VJH2</accession>
<proteinExistence type="predicted"/>
<evidence type="ECO:0000256" key="2">
    <source>
        <dbReference type="ARBA" id="ARBA00022475"/>
    </source>
</evidence>
<comment type="caution">
    <text evidence="9">The sequence shown here is derived from an EMBL/GenBank/DDBJ whole genome shotgun (WGS) entry which is preliminary data.</text>
</comment>
<evidence type="ECO:0000259" key="7">
    <source>
        <dbReference type="Pfam" id="PF02687"/>
    </source>
</evidence>
<reference evidence="9 10" key="1">
    <citation type="submission" date="2019-02" db="EMBL/GenBank/DDBJ databases">
        <title>Genomic Encyclopedia of Type Strains, Phase IV (KMG-IV): sequencing the most valuable type-strain genomes for metagenomic binning, comparative biology and taxonomic classification.</title>
        <authorList>
            <person name="Goeker M."/>
        </authorList>
    </citation>
    <scope>NUCLEOTIDE SEQUENCE [LARGE SCALE GENOMIC DNA]</scope>
    <source>
        <strain evidence="9 10">DSM 28825</strain>
    </source>
</reference>
<dbReference type="AlphaFoldDB" id="A0A4Q7VJH2"/>
<feature type="transmembrane region" description="Helical" evidence="6">
    <location>
        <begin position="687"/>
        <end position="706"/>
    </location>
</feature>
<evidence type="ECO:0000313" key="10">
    <source>
        <dbReference type="Proteomes" id="UP000293562"/>
    </source>
</evidence>
<sequence length="810" mass="92269">MILNQILKNKKWYGINTLGIGLAFAVALIIFTHVKKELSYDNFHSKADDIYRITTEDQQLEGQPPTSGIDGKLILPLYTNFPDIKEVVRLIHPDNTVITADKNNFSSNQLFFTNSQFFKVFDYKLLRGNRTSLFNQPNQVVISKKTALAYFGTEEAIGKEISIQVQYLYSKSGNYTVAGVMDDFPENSHFKADLLFSINNNEDINQFHTYTYLLLQKERNLNSLKSLINAYWKKNTKDGEPDPISQLMPLRDIHLYSHNADEMSTNGSMTSLIILIAGALIVFLIAFINYTNLNYVQFITDLKDFKVRMINGASLVDLGQIIFIRSLIPISFAILFGGLLAYNFDTISASSFNLDISAFDLLWISLIFYLIFALASLLPLATTKVSKDLARSPYQGSKKFVASLLFQFMLSIAAIITTIVLHKQINLVNNLHPGDEKSAIVVMTDVPYHMIAKFEVLKESFLKHSEIRNVSAAFYKPGLNIPFSYPFEMEGADKTVEKKLNMFSIEEDFFKLFNIKPLAGSLDMGITSSIPWENIALRIHDQNPNKDEFIKNLNNYTKEHGGFQEKYILNQSALKVLGIQNPEDAIGKSFQFNFMAPELFQKGKVIAVIGDLHYGDMFSKEEPMVLASKNLFNSTFIAKIDPRRKAEALQSLKTEWETLSPDHPFRYEFVDDLYEQIYFNQYKEMKALTLFSILSIVLSVLGMFALSSFSIQHKTKEIGIRKANGSTSLEILTLLIREYTQWVVVAFLIACPIAYYIARDWLSNFAYHIELSWWIFVVSGVMALIIAILTVSWQTWKAATQNPVEALKYE</sequence>
<dbReference type="PANTHER" id="PTHR30572:SF18">
    <property type="entry name" value="ABC-TYPE MACROLIDE FAMILY EXPORT SYSTEM PERMEASE COMPONENT 2"/>
    <property type="match status" value="1"/>
</dbReference>
<dbReference type="Proteomes" id="UP000293562">
    <property type="component" value="Unassembled WGS sequence"/>
</dbReference>
<feature type="domain" description="MacB-like periplasmic core" evidence="8">
    <location>
        <begin position="15"/>
        <end position="228"/>
    </location>
</feature>
<dbReference type="PANTHER" id="PTHR30572">
    <property type="entry name" value="MEMBRANE COMPONENT OF TRANSPORTER-RELATED"/>
    <property type="match status" value="1"/>
</dbReference>
<keyword evidence="4 6" id="KW-1133">Transmembrane helix</keyword>
<dbReference type="OrthoDB" id="8740261at2"/>